<gene>
    <name evidence="1" type="ORF">LTR37_018721</name>
</gene>
<accession>A0ACC3MJ49</accession>
<proteinExistence type="predicted"/>
<protein>
    <submittedName>
        <fullName evidence="1">Uncharacterized protein</fullName>
    </submittedName>
</protein>
<name>A0ACC3MJ49_9PEZI</name>
<reference evidence="1" key="1">
    <citation type="submission" date="2023-07" db="EMBL/GenBank/DDBJ databases">
        <title>Black Yeasts Isolated from many extreme environments.</title>
        <authorList>
            <person name="Coleine C."/>
            <person name="Stajich J.E."/>
            <person name="Selbmann L."/>
        </authorList>
    </citation>
    <scope>NUCLEOTIDE SEQUENCE</scope>
    <source>
        <strain evidence="1">CCFEE 5714</strain>
    </source>
</reference>
<keyword evidence="2" id="KW-1185">Reference proteome</keyword>
<dbReference type="Proteomes" id="UP001281147">
    <property type="component" value="Unassembled WGS sequence"/>
</dbReference>
<sequence>MAAEVPTMPVNGNYAPHHGYGGIEQQQNSFAYSANSNTPSQATSTHPPPASNSTPATSNSTSHQSDVPKDEVGWYFVEQYYTTLSRSPEKLYLFYNKRSQFVSGQETDKVTVCVGQRAINDRIKELDFQDCKVRVTNVDSQASDSNIVIQVIGEISNKSQPHKKFAQTFVLATQTNGYFVLNDIFRYLVDEEDEPEQEAEHVAEEVEQVPAAESGYQEPTSSLAEVEPKALTSSTDPAAIEDDAKQVDRELEQKILIEPSKAQEPAPPTVNGATAEEEPAVEPEVQPAEDKEDEAAAAVIEAEQPITTEETPPASQEEELKPEQPKAPEQTPAVSPPKQAASPTKQATPQPAPAPKPAAPKTWASLAASANRVATPAAPSSASSSTSQTKPAPSSGKPTTAPAPPVPSAPSAPAAQPTPTAPAAQRDDASQAEGSQGDEWTAVGSSHNRQQSRQVNQQQEQPQSRGYIKNVHENIDGNELKAHLETYGELIYFDISRTKNCAFVDFKSADGYSAAVNANPHTISGERLIVEERRIRGPPFAPRGQFQGGTRGRGGPGQGAPRGGFQGRGGYVPRGGARGGAEGRGGPGGMMPRGRGSSQAI</sequence>
<comment type="caution">
    <text evidence="1">The sequence shown here is derived from an EMBL/GenBank/DDBJ whole genome shotgun (WGS) entry which is preliminary data.</text>
</comment>
<evidence type="ECO:0000313" key="2">
    <source>
        <dbReference type="Proteomes" id="UP001281147"/>
    </source>
</evidence>
<organism evidence="1 2">
    <name type="scientific">Vermiconidia calcicola</name>
    <dbReference type="NCBI Taxonomy" id="1690605"/>
    <lineage>
        <taxon>Eukaryota</taxon>
        <taxon>Fungi</taxon>
        <taxon>Dikarya</taxon>
        <taxon>Ascomycota</taxon>
        <taxon>Pezizomycotina</taxon>
        <taxon>Dothideomycetes</taxon>
        <taxon>Dothideomycetidae</taxon>
        <taxon>Mycosphaerellales</taxon>
        <taxon>Extremaceae</taxon>
        <taxon>Vermiconidia</taxon>
    </lineage>
</organism>
<dbReference type="EMBL" id="JAUTXU010000269">
    <property type="protein sequence ID" value="KAK3691276.1"/>
    <property type="molecule type" value="Genomic_DNA"/>
</dbReference>
<evidence type="ECO:0000313" key="1">
    <source>
        <dbReference type="EMBL" id="KAK3691276.1"/>
    </source>
</evidence>